<keyword evidence="2 6" id="KW-0812">Transmembrane</keyword>
<dbReference type="Proteomes" id="UP000800096">
    <property type="component" value="Unassembled WGS sequence"/>
</dbReference>
<feature type="transmembrane region" description="Helical" evidence="6">
    <location>
        <begin position="63"/>
        <end position="80"/>
    </location>
</feature>
<keyword evidence="3 6" id="KW-1133">Transmembrane helix</keyword>
<dbReference type="OrthoDB" id="5954308at2759"/>
<evidence type="ECO:0000256" key="4">
    <source>
        <dbReference type="ARBA" id="ARBA00023136"/>
    </source>
</evidence>
<keyword evidence="8" id="KW-1185">Reference proteome</keyword>
<dbReference type="Pfam" id="PF08592">
    <property type="entry name" value="Anthrone_oxy"/>
    <property type="match status" value="1"/>
</dbReference>
<evidence type="ECO:0000313" key="8">
    <source>
        <dbReference type="Proteomes" id="UP000800096"/>
    </source>
</evidence>
<protein>
    <recommendedName>
        <fullName evidence="9">DUF1772-domain-containing protein</fullName>
    </recommendedName>
</protein>
<evidence type="ECO:0000256" key="1">
    <source>
        <dbReference type="ARBA" id="ARBA00004141"/>
    </source>
</evidence>
<dbReference type="PANTHER" id="PTHR35042:SF1">
    <property type="entry name" value="DUF1772-DOMAIN-CONTAINING PROTEIN"/>
    <property type="match status" value="1"/>
</dbReference>
<evidence type="ECO:0008006" key="9">
    <source>
        <dbReference type="Google" id="ProtNLM"/>
    </source>
</evidence>
<dbReference type="InterPro" id="IPR013901">
    <property type="entry name" value="Anthrone_oxy"/>
</dbReference>
<evidence type="ECO:0000256" key="3">
    <source>
        <dbReference type="ARBA" id="ARBA00022989"/>
    </source>
</evidence>
<keyword evidence="4 6" id="KW-0472">Membrane</keyword>
<feature type="transmembrane region" description="Helical" evidence="6">
    <location>
        <begin position="92"/>
        <end position="112"/>
    </location>
</feature>
<accession>A0A6A5QTQ3</accession>
<feature type="transmembrane region" description="Helical" evidence="6">
    <location>
        <begin position="12"/>
        <end position="43"/>
    </location>
</feature>
<feature type="transmembrane region" description="Helical" evidence="6">
    <location>
        <begin position="157"/>
        <end position="175"/>
    </location>
</feature>
<evidence type="ECO:0000313" key="7">
    <source>
        <dbReference type="EMBL" id="KAF1919161.1"/>
    </source>
</evidence>
<sequence length="195" mass="20478">MASVLNQRTPTGLIIAQTIGITASAYVCGSNLCLSFISIPAVMQAPAPIAAKQWYTVFMRGGYFAKPFALAAALASAYVASQHDTSSRAFKLNLAAAVLLPCIVPFTLAFIVPLNEKLIEKMDSLASTSLEDKAVETGVADGETTHALIDKWATLNVARAGFLVAGTLCATLAAVDKRDTLGFNNMAFASGANRM</sequence>
<name>A0A6A5QTQ3_AMPQU</name>
<reference evidence="7" key="1">
    <citation type="journal article" date="2020" name="Stud. Mycol.">
        <title>101 Dothideomycetes genomes: a test case for predicting lifestyles and emergence of pathogens.</title>
        <authorList>
            <person name="Haridas S."/>
            <person name="Albert R."/>
            <person name="Binder M."/>
            <person name="Bloem J."/>
            <person name="Labutti K."/>
            <person name="Salamov A."/>
            <person name="Andreopoulos B."/>
            <person name="Baker S."/>
            <person name="Barry K."/>
            <person name="Bills G."/>
            <person name="Bluhm B."/>
            <person name="Cannon C."/>
            <person name="Castanera R."/>
            <person name="Culley D."/>
            <person name="Daum C."/>
            <person name="Ezra D."/>
            <person name="Gonzalez J."/>
            <person name="Henrissat B."/>
            <person name="Kuo A."/>
            <person name="Liang C."/>
            <person name="Lipzen A."/>
            <person name="Lutzoni F."/>
            <person name="Magnuson J."/>
            <person name="Mondo S."/>
            <person name="Nolan M."/>
            <person name="Ohm R."/>
            <person name="Pangilinan J."/>
            <person name="Park H.-J."/>
            <person name="Ramirez L."/>
            <person name="Alfaro M."/>
            <person name="Sun H."/>
            <person name="Tritt A."/>
            <person name="Yoshinaga Y."/>
            <person name="Zwiers L.-H."/>
            <person name="Turgeon B."/>
            <person name="Goodwin S."/>
            <person name="Spatafora J."/>
            <person name="Crous P."/>
            <person name="Grigoriev I."/>
        </authorList>
    </citation>
    <scope>NUCLEOTIDE SEQUENCE</scope>
    <source>
        <strain evidence="7">HMLAC05119</strain>
    </source>
</reference>
<organism evidence="7 8">
    <name type="scientific">Ampelomyces quisqualis</name>
    <name type="common">Powdery mildew agent</name>
    <dbReference type="NCBI Taxonomy" id="50730"/>
    <lineage>
        <taxon>Eukaryota</taxon>
        <taxon>Fungi</taxon>
        <taxon>Dikarya</taxon>
        <taxon>Ascomycota</taxon>
        <taxon>Pezizomycotina</taxon>
        <taxon>Dothideomycetes</taxon>
        <taxon>Pleosporomycetidae</taxon>
        <taxon>Pleosporales</taxon>
        <taxon>Pleosporineae</taxon>
        <taxon>Phaeosphaeriaceae</taxon>
        <taxon>Ampelomyces</taxon>
    </lineage>
</organism>
<comment type="similarity">
    <text evidence="5">Belongs to the anthrone oxygenase family.</text>
</comment>
<evidence type="ECO:0000256" key="5">
    <source>
        <dbReference type="ARBA" id="ARBA00034313"/>
    </source>
</evidence>
<gene>
    <name evidence="7" type="ORF">BDU57DRAFT_512096</name>
</gene>
<dbReference type="EMBL" id="ML979133">
    <property type="protein sequence ID" value="KAF1919161.1"/>
    <property type="molecule type" value="Genomic_DNA"/>
</dbReference>
<evidence type="ECO:0000256" key="6">
    <source>
        <dbReference type="SAM" id="Phobius"/>
    </source>
</evidence>
<comment type="subcellular location">
    <subcellularLocation>
        <location evidence="1">Membrane</location>
        <topology evidence="1">Multi-pass membrane protein</topology>
    </subcellularLocation>
</comment>
<dbReference type="AlphaFoldDB" id="A0A6A5QTQ3"/>
<proteinExistence type="inferred from homology"/>
<dbReference type="PANTHER" id="PTHR35042">
    <property type="entry name" value="ANTHRONE OXYGENASE ENCC"/>
    <property type="match status" value="1"/>
</dbReference>
<dbReference type="GO" id="GO:0016020">
    <property type="term" value="C:membrane"/>
    <property type="evidence" value="ECO:0007669"/>
    <property type="project" value="UniProtKB-SubCell"/>
</dbReference>
<evidence type="ECO:0000256" key="2">
    <source>
        <dbReference type="ARBA" id="ARBA00022692"/>
    </source>
</evidence>